<feature type="transmembrane region" description="Helical" evidence="1">
    <location>
        <begin position="294"/>
        <end position="315"/>
    </location>
</feature>
<keyword evidence="3" id="KW-1185">Reference proteome</keyword>
<protein>
    <submittedName>
        <fullName evidence="2">PIR protein</fullName>
    </submittedName>
</protein>
<dbReference type="AlphaFoldDB" id="A0A1D3JE93"/>
<name>A0A1D3JE93_PLAOA</name>
<evidence type="ECO:0000313" key="2">
    <source>
        <dbReference type="EMBL" id="SBT84027.1"/>
    </source>
</evidence>
<accession>A0A1D3JE93</accession>
<evidence type="ECO:0000256" key="1">
    <source>
        <dbReference type="SAM" id="Phobius"/>
    </source>
</evidence>
<keyword evidence="1" id="KW-0812">Transmembrane</keyword>
<dbReference type="VEuPathDB" id="PlasmoDB:PocGH01_00166600"/>
<keyword evidence="1" id="KW-0472">Membrane</keyword>
<organism evidence="2 3">
    <name type="scientific">Plasmodium ovale</name>
    <name type="common">malaria parasite P. ovale</name>
    <dbReference type="NCBI Taxonomy" id="36330"/>
    <lineage>
        <taxon>Eukaryota</taxon>
        <taxon>Sar</taxon>
        <taxon>Alveolata</taxon>
        <taxon>Apicomplexa</taxon>
        <taxon>Aconoidasida</taxon>
        <taxon>Haemosporida</taxon>
        <taxon>Plasmodiidae</taxon>
        <taxon>Plasmodium</taxon>
        <taxon>Plasmodium (Plasmodium)</taxon>
    </lineage>
</organism>
<reference evidence="2 3" key="1">
    <citation type="submission" date="2016-06" db="EMBL/GenBank/DDBJ databases">
        <authorList>
            <consortium name="Pathogen Informatics"/>
        </authorList>
    </citation>
    <scope>NUCLEOTIDE SEQUENCE [LARGE SCALE GENOMIC DNA]</scope>
    <source>
        <strain evidence="2">PocGH01</strain>
    </source>
</reference>
<sequence length="367" mass="43181">MLHFPKHDFIFIKIINIANLINAYFHTDGYENDLPANKFINKLKEEGNAKEYLGSNLIKTYIGDSAKQGTKNIGSMLIKNLLILKDKPENEWNKRCRDINHWLDLEKERHSRIYPIDHTAQWNLIEELWNETINDRLPKKKCKRNSNYENLRDMEKKYALDNFCENRDYLRMLCEQQISSNSGDNEKCSNLVDYVDKNYRAFFDNIKCLKDSITSPDNKYHVEDKCSLYNISGIFPEYSFENKQISEKVNTRKKIILCSEFDKLLSCHNEEDEIIHIEMTTPETSCSCPPTQNVLYGVLGFLGILSTFFFLYNFTSLGSWLQSRKIKKQTTRRGIDYQETYNLTDYSTNIISNDSENKGYYLTYKAT</sequence>
<proteinExistence type="predicted"/>
<keyword evidence="1" id="KW-1133">Transmembrane helix</keyword>
<dbReference type="EMBL" id="FLRI01000293">
    <property type="protein sequence ID" value="SBT84027.1"/>
    <property type="molecule type" value="Genomic_DNA"/>
</dbReference>
<gene>
    <name evidence="2" type="primary">PocGH01_00166600</name>
    <name evidence="2" type="ORF">POCGH01_00166600</name>
</gene>
<dbReference type="VEuPathDB" id="PlasmoDB:POWCR01_130055100"/>
<dbReference type="Proteomes" id="UP000242942">
    <property type="component" value="Unassembled WGS sequence"/>
</dbReference>
<dbReference type="OrthoDB" id="384156at2759"/>
<evidence type="ECO:0000313" key="3">
    <source>
        <dbReference type="Proteomes" id="UP000242942"/>
    </source>
</evidence>